<feature type="compositionally biased region" description="Polar residues" evidence="1">
    <location>
        <begin position="224"/>
        <end position="239"/>
    </location>
</feature>
<name>A0A9N7V1I8_PLEPL</name>
<protein>
    <submittedName>
        <fullName evidence="2">Uncharacterized protein</fullName>
    </submittedName>
</protein>
<sequence>MWIPDISHKAARVKGTVDSGKTDGRYRDRAAATGEIFGKLIGDEVEMRSSCKVEQQVTADHRVDVRGTPTNTYLLCPITPNKYAVGEIVDTGTSKPQSRHGTDCAHIEAPQVFRIDHSITRGRRGGSVMQQPTRRKEASKHLWSLQGYFWFPGGRTPDGSEKSITPKFESDRVMWRPLFRAIQIQDHGEHHSAAALHSTALTLTRAGCKADLAGNSLEPEPEQGSCTAPVQAGSRTWSR</sequence>
<organism evidence="2 3">
    <name type="scientific">Pleuronectes platessa</name>
    <name type="common">European plaice</name>
    <dbReference type="NCBI Taxonomy" id="8262"/>
    <lineage>
        <taxon>Eukaryota</taxon>
        <taxon>Metazoa</taxon>
        <taxon>Chordata</taxon>
        <taxon>Craniata</taxon>
        <taxon>Vertebrata</taxon>
        <taxon>Euteleostomi</taxon>
        <taxon>Actinopterygii</taxon>
        <taxon>Neopterygii</taxon>
        <taxon>Teleostei</taxon>
        <taxon>Neoteleostei</taxon>
        <taxon>Acanthomorphata</taxon>
        <taxon>Carangaria</taxon>
        <taxon>Pleuronectiformes</taxon>
        <taxon>Pleuronectoidei</taxon>
        <taxon>Pleuronectidae</taxon>
        <taxon>Pleuronectes</taxon>
    </lineage>
</organism>
<evidence type="ECO:0000313" key="3">
    <source>
        <dbReference type="Proteomes" id="UP001153269"/>
    </source>
</evidence>
<comment type="caution">
    <text evidence="2">The sequence shown here is derived from an EMBL/GenBank/DDBJ whole genome shotgun (WGS) entry which is preliminary data.</text>
</comment>
<evidence type="ECO:0000256" key="1">
    <source>
        <dbReference type="SAM" id="MobiDB-lite"/>
    </source>
</evidence>
<dbReference type="EMBL" id="CADEAL010003179">
    <property type="protein sequence ID" value="CAB1443735.1"/>
    <property type="molecule type" value="Genomic_DNA"/>
</dbReference>
<accession>A0A9N7V1I8</accession>
<gene>
    <name evidence="2" type="ORF">PLEPLA_LOCUS31451</name>
</gene>
<feature type="region of interest" description="Disordered" evidence="1">
    <location>
        <begin position="214"/>
        <end position="239"/>
    </location>
</feature>
<reference evidence="2" key="1">
    <citation type="submission" date="2020-03" db="EMBL/GenBank/DDBJ databases">
        <authorList>
            <person name="Weist P."/>
        </authorList>
    </citation>
    <scope>NUCLEOTIDE SEQUENCE</scope>
</reference>
<keyword evidence="3" id="KW-1185">Reference proteome</keyword>
<dbReference type="Proteomes" id="UP001153269">
    <property type="component" value="Unassembled WGS sequence"/>
</dbReference>
<dbReference type="AlphaFoldDB" id="A0A9N7V1I8"/>
<proteinExistence type="predicted"/>
<evidence type="ECO:0000313" key="2">
    <source>
        <dbReference type="EMBL" id="CAB1443735.1"/>
    </source>
</evidence>